<sequence length="379" mass="40262">MPPPQKPPIGPPPRARLIVMLTLFTVTTLAFALLFTAATTGWTATGAIPAPLSPATTRAHTKPCPDDTATAELTIHAPESPFPLRNHAPHLGTDGEDIAALFRRLTRATPLSLISTTPLQADTQEPEGMVVTADGSHLIISSTPKDPEATGPAMLLFSLPAGALLATLSLTSPSPSSPDQPEPHNGGLDSNATHVFLALSGSRPETTATIYSLSLADFALRPLLHFPSDHVGTLVAPPATNRNRGPGRIAGMNWGSRTSYSFPLMDRCTTQSSGDNVARVDNPSHFVDYQDCKLLTETSALCSGVSNLGEGEYRLGGLALVDVATMRPVHEVPVTLQSEQGTRMTMNPFDVAVVDGKLTFYWAPDQHNTSLYTYQADIA</sequence>
<dbReference type="Proteomes" id="UP001163324">
    <property type="component" value="Chromosome 4"/>
</dbReference>
<proteinExistence type="predicted"/>
<comment type="caution">
    <text evidence="1">The sequence shown here is derived from an EMBL/GenBank/DDBJ whole genome shotgun (WGS) entry which is preliminary data.</text>
</comment>
<organism evidence="1 2">
    <name type="scientific">Trichothecium roseum</name>
    <dbReference type="NCBI Taxonomy" id="47278"/>
    <lineage>
        <taxon>Eukaryota</taxon>
        <taxon>Fungi</taxon>
        <taxon>Dikarya</taxon>
        <taxon>Ascomycota</taxon>
        <taxon>Pezizomycotina</taxon>
        <taxon>Sordariomycetes</taxon>
        <taxon>Hypocreomycetidae</taxon>
        <taxon>Hypocreales</taxon>
        <taxon>Hypocreales incertae sedis</taxon>
        <taxon>Trichothecium</taxon>
    </lineage>
</organism>
<keyword evidence="2" id="KW-1185">Reference proteome</keyword>
<name>A0ACC0V415_9HYPO</name>
<evidence type="ECO:0000313" key="2">
    <source>
        <dbReference type="Proteomes" id="UP001163324"/>
    </source>
</evidence>
<dbReference type="EMBL" id="CM047943">
    <property type="protein sequence ID" value="KAI9900957.1"/>
    <property type="molecule type" value="Genomic_DNA"/>
</dbReference>
<accession>A0ACC0V415</accession>
<evidence type="ECO:0000313" key="1">
    <source>
        <dbReference type="EMBL" id="KAI9900957.1"/>
    </source>
</evidence>
<protein>
    <submittedName>
        <fullName evidence="1">Uncharacterized protein</fullName>
    </submittedName>
</protein>
<gene>
    <name evidence="1" type="ORF">N3K66_005219</name>
</gene>
<reference evidence="1" key="1">
    <citation type="submission" date="2022-10" db="EMBL/GenBank/DDBJ databases">
        <title>Complete Genome of Trichothecium roseum strain YXFP-22015, a Plant Pathogen Isolated from Citrus.</title>
        <authorList>
            <person name="Wang Y."/>
            <person name="Zhu L."/>
        </authorList>
    </citation>
    <scope>NUCLEOTIDE SEQUENCE</scope>
    <source>
        <strain evidence="1">YXFP-22015</strain>
    </source>
</reference>